<gene>
    <name evidence="1" type="ORF">OIK44_15445</name>
</gene>
<comment type="caution">
    <text evidence="1">The sequence shown here is derived from an EMBL/GenBank/DDBJ whole genome shotgun (WGS) entry which is preliminary data.</text>
</comment>
<protein>
    <submittedName>
        <fullName evidence="1">DUF2164 domain-containing protein</fullName>
    </submittedName>
</protein>
<dbReference type="Pfam" id="PF09932">
    <property type="entry name" value="DUF2164"/>
    <property type="match status" value="1"/>
</dbReference>
<evidence type="ECO:0000313" key="2">
    <source>
        <dbReference type="Proteomes" id="UP001221208"/>
    </source>
</evidence>
<organism evidence="1 2">
    <name type="scientific">Janthinobacterium fluminis</name>
    <dbReference type="NCBI Taxonomy" id="2987524"/>
    <lineage>
        <taxon>Bacteria</taxon>
        <taxon>Pseudomonadati</taxon>
        <taxon>Pseudomonadota</taxon>
        <taxon>Betaproteobacteria</taxon>
        <taxon>Burkholderiales</taxon>
        <taxon>Oxalobacteraceae</taxon>
        <taxon>Janthinobacterium</taxon>
    </lineage>
</organism>
<keyword evidence="2" id="KW-1185">Reference proteome</keyword>
<dbReference type="Proteomes" id="UP001221208">
    <property type="component" value="Unassembled WGS sequence"/>
</dbReference>
<sequence length="83" mass="9599">MAIKLNQEVEKRLLGSIQRYCAENMDEEVGELKARLLLDFCLREIGPSVYNQAIIDAQAAMHDKIAEVETVCYETEFGYWKKK</sequence>
<dbReference type="EMBL" id="JAQQXR010000005">
    <property type="protein sequence ID" value="MDC8758975.1"/>
    <property type="molecule type" value="Genomic_DNA"/>
</dbReference>
<dbReference type="InterPro" id="IPR018680">
    <property type="entry name" value="DUF2164"/>
</dbReference>
<name>A0ABT5K1Y6_9BURK</name>
<dbReference type="RefSeq" id="WP_273671871.1">
    <property type="nucleotide sequence ID" value="NZ_JAQQXR010000005.1"/>
</dbReference>
<evidence type="ECO:0000313" key="1">
    <source>
        <dbReference type="EMBL" id="MDC8758975.1"/>
    </source>
</evidence>
<proteinExistence type="predicted"/>
<accession>A0ABT5K1Y6</accession>
<reference evidence="1 2" key="1">
    <citation type="submission" date="2022-10" db="EMBL/GenBank/DDBJ databases">
        <title>Janthinobacterium sp. hw3 Genome sequencing.</title>
        <authorList>
            <person name="Park S."/>
        </authorList>
    </citation>
    <scope>NUCLEOTIDE SEQUENCE [LARGE SCALE GENOMIC DNA]</scope>
    <source>
        <strain evidence="2">hw3</strain>
    </source>
</reference>